<dbReference type="Gene3D" id="3.90.930.1">
    <property type="match status" value="1"/>
</dbReference>
<keyword evidence="1" id="KW-0472">Membrane</keyword>
<evidence type="ECO:0000313" key="3">
    <source>
        <dbReference type="Proteomes" id="UP000198310"/>
    </source>
</evidence>
<keyword evidence="1" id="KW-0812">Transmembrane</keyword>
<dbReference type="EMBL" id="FZNS01000003">
    <property type="protein sequence ID" value="SNR49414.1"/>
    <property type="molecule type" value="Genomic_DNA"/>
</dbReference>
<feature type="transmembrane region" description="Helical" evidence="1">
    <location>
        <begin position="16"/>
        <end position="35"/>
    </location>
</feature>
<keyword evidence="1" id="KW-1133">Transmembrane helix</keyword>
<reference evidence="3" key="1">
    <citation type="submission" date="2017-06" db="EMBL/GenBank/DDBJ databases">
        <authorList>
            <person name="Varghese N."/>
            <person name="Submissions S."/>
        </authorList>
    </citation>
    <scope>NUCLEOTIDE SEQUENCE [LARGE SCALE GENOMIC DNA]</scope>
    <source>
        <strain evidence="3">DSM 28041</strain>
    </source>
</reference>
<name>A0A238WT47_9BACT</name>
<evidence type="ECO:0000256" key="1">
    <source>
        <dbReference type="SAM" id="Phobius"/>
    </source>
</evidence>
<organism evidence="2 3">
    <name type="scientific">Hymenobacter mucosus</name>
    <dbReference type="NCBI Taxonomy" id="1411120"/>
    <lineage>
        <taxon>Bacteria</taxon>
        <taxon>Pseudomonadati</taxon>
        <taxon>Bacteroidota</taxon>
        <taxon>Cytophagia</taxon>
        <taxon>Cytophagales</taxon>
        <taxon>Hymenobacteraceae</taxon>
        <taxon>Hymenobacter</taxon>
    </lineage>
</organism>
<proteinExistence type="predicted"/>
<dbReference type="Proteomes" id="UP000198310">
    <property type="component" value="Unassembled WGS sequence"/>
</dbReference>
<protein>
    <recommendedName>
        <fullName evidence="4">MORN repeat variant</fullName>
    </recommendedName>
</protein>
<gene>
    <name evidence="2" type="ORF">SAMN06269173_10332</name>
</gene>
<accession>A0A238WT47</accession>
<evidence type="ECO:0000313" key="2">
    <source>
        <dbReference type="EMBL" id="SNR49414.1"/>
    </source>
</evidence>
<dbReference type="AlphaFoldDB" id="A0A238WT47"/>
<keyword evidence="3" id="KW-1185">Reference proteome</keyword>
<dbReference type="SUPFAM" id="SSF82185">
    <property type="entry name" value="Histone H3 K4-specific methyltransferase SET7/9 N-terminal domain"/>
    <property type="match status" value="1"/>
</dbReference>
<evidence type="ECO:0008006" key="4">
    <source>
        <dbReference type="Google" id="ProtNLM"/>
    </source>
</evidence>
<sequence>MCYHTCIRLNLLQQPVIAAVVSLLLASCTSGGLVARRPANRLDPAGHRHGRWREYFDMAETKTANQGKYKHGLPVGRWRYYTPTGELDHVERFHHRPVGLVSMTYYHPNGRRAKQGMARYRAEPDGAHFYWQGEWKRYAENGQQIPSEYYVRGILQRTTPQ</sequence>